<keyword evidence="3" id="KW-1185">Reference proteome</keyword>
<dbReference type="OrthoDB" id="201480at2157"/>
<organism evidence="2 3">
    <name type="scientific">Natrinema longum</name>
    <dbReference type="NCBI Taxonomy" id="370324"/>
    <lineage>
        <taxon>Archaea</taxon>
        <taxon>Methanobacteriati</taxon>
        <taxon>Methanobacteriota</taxon>
        <taxon>Stenosarchaea group</taxon>
        <taxon>Halobacteria</taxon>
        <taxon>Halobacteriales</taxon>
        <taxon>Natrialbaceae</taxon>
        <taxon>Natrinema</taxon>
    </lineage>
</organism>
<dbReference type="RefSeq" id="WP_207270056.1">
    <property type="nucleotide sequence ID" value="NZ_CP071463.1"/>
</dbReference>
<feature type="transmembrane region" description="Helical" evidence="1">
    <location>
        <begin position="70"/>
        <end position="86"/>
    </location>
</feature>
<keyword evidence="1" id="KW-0472">Membrane</keyword>
<feature type="transmembrane region" description="Helical" evidence="1">
    <location>
        <begin position="38"/>
        <end position="58"/>
    </location>
</feature>
<dbReference type="Proteomes" id="UP000663191">
    <property type="component" value="Chromosome"/>
</dbReference>
<evidence type="ECO:0000313" key="2">
    <source>
        <dbReference type="EMBL" id="QSW84846.1"/>
    </source>
</evidence>
<reference evidence="2 3" key="1">
    <citation type="journal article" date="2006" name="Int. J. Syst. Evol. Microbiol.">
        <title>Haloterrigena longa sp. nov. and Haloterrigena limicola sp. nov., extremely halophilic archaea isolated from a salt lake.</title>
        <authorList>
            <person name="Cui H.L."/>
            <person name="Tohty D."/>
            <person name="Zhou P.J."/>
            <person name="Liu S.J."/>
        </authorList>
    </citation>
    <scope>NUCLEOTIDE SEQUENCE [LARGE SCALE GENOMIC DNA]</scope>
    <source>
        <strain evidence="2 3">ABH32</strain>
    </source>
</reference>
<sequence>MIDRESRIVFGSLLLFVLAHAGSSVVDRQFGIALTERPLLSFLLFAGVAVALPQLYLAVTDGGLSPRSRLRFVAVATATFAVAFAADADGLYNLLIATIGTASLLGLLCYEVLADYRAASDGPVIGLS</sequence>
<protein>
    <submittedName>
        <fullName evidence="2">Uncharacterized protein</fullName>
    </submittedName>
</protein>
<accession>A0A8A2U8B6</accession>
<dbReference type="EMBL" id="CP071463">
    <property type="protein sequence ID" value="QSW84846.1"/>
    <property type="molecule type" value="Genomic_DNA"/>
</dbReference>
<proteinExistence type="predicted"/>
<dbReference type="AlphaFoldDB" id="A0A8A2U8B6"/>
<keyword evidence="1" id="KW-1133">Transmembrane helix</keyword>
<evidence type="ECO:0000256" key="1">
    <source>
        <dbReference type="SAM" id="Phobius"/>
    </source>
</evidence>
<gene>
    <name evidence="2" type="ORF">J0X27_15555</name>
</gene>
<evidence type="ECO:0000313" key="3">
    <source>
        <dbReference type="Proteomes" id="UP000663191"/>
    </source>
</evidence>
<dbReference type="KEGG" id="hlo:J0X27_15555"/>
<name>A0A8A2U8B6_9EURY</name>
<dbReference type="GeneID" id="63185189"/>
<keyword evidence="1" id="KW-0812">Transmembrane</keyword>
<feature type="transmembrane region" description="Helical" evidence="1">
    <location>
        <begin position="92"/>
        <end position="113"/>
    </location>
</feature>